<feature type="region of interest" description="Disordered" evidence="2">
    <location>
        <begin position="1"/>
        <end position="32"/>
    </location>
</feature>
<dbReference type="AlphaFoldDB" id="A0A673AVR4"/>
<evidence type="ECO:0000256" key="2">
    <source>
        <dbReference type="SAM" id="MobiDB-lite"/>
    </source>
</evidence>
<feature type="coiled-coil region" evidence="1">
    <location>
        <begin position="261"/>
        <end position="292"/>
    </location>
</feature>
<dbReference type="PANTHER" id="PTHR14845:SF5">
    <property type="entry name" value="BASAL BODY-ORIENTATION FACTOR 1"/>
    <property type="match status" value="1"/>
</dbReference>
<dbReference type="PANTHER" id="PTHR14845">
    <property type="entry name" value="COILED-COIL DOMAIN-CONTAINING 166"/>
    <property type="match status" value="1"/>
</dbReference>
<keyword evidence="4" id="KW-1185">Reference proteome</keyword>
<evidence type="ECO:0000313" key="3">
    <source>
        <dbReference type="Ensembl" id="ENSSORP00005032423.1"/>
    </source>
</evidence>
<reference evidence="3" key="1">
    <citation type="submission" date="2019-06" db="EMBL/GenBank/DDBJ databases">
        <authorList>
            <consortium name="Wellcome Sanger Institute Data Sharing"/>
        </authorList>
    </citation>
    <scope>NUCLEOTIDE SEQUENCE [LARGE SCALE GENOMIC DNA]</scope>
</reference>
<feature type="coiled-coil region" evidence="1">
    <location>
        <begin position="207"/>
        <end position="234"/>
    </location>
</feature>
<feature type="compositionally biased region" description="Basic residues" evidence="2">
    <location>
        <begin position="1"/>
        <end position="16"/>
    </location>
</feature>
<dbReference type="FunCoup" id="A0A673AVR4">
    <property type="interactions" value="27"/>
</dbReference>
<organism evidence="3 4">
    <name type="scientific">Sphaeramia orbicularis</name>
    <name type="common">orbiculate cardinalfish</name>
    <dbReference type="NCBI Taxonomy" id="375764"/>
    <lineage>
        <taxon>Eukaryota</taxon>
        <taxon>Metazoa</taxon>
        <taxon>Chordata</taxon>
        <taxon>Craniata</taxon>
        <taxon>Vertebrata</taxon>
        <taxon>Euteleostomi</taxon>
        <taxon>Actinopterygii</taxon>
        <taxon>Neopterygii</taxon>
        <taxon>Teleostei</taxon>
        <taxon>Neoteleostei</taxon>
        <taxon>Acanthomorphata</taxon>
        <taxon>Gobiaria</taxon>
        <taxon>Kurtiformes</taxon>
        <taxon>Apogonoidei</taxon>
        <taxon>Apogonidae</taxon>
        <taxon>Apogoninae</taxon>
        <taxon>Sphaeramia</taxon>
    </lineage>
</organism>
<reference evidence="3" key="3">
    <citation type="submission" date="2025-09" db="UniProtKB">
        <authorList>
            <consortium name="Ensembl"/>
        </authorList>
    </citation>
    <scope>IDENTIFICATION</scope>
</reference>
<reference evidence="3" key="2">
    <citation type="submission" date="2025-08" db="UniProtKB">
        <authorList>
            <consortium name="Ensembl"/>
        </authorList>
    </citation>
    <scope>IDENTIFICATION</scope>
</reference>
<dbReference type="Ensembl" id="ENSSORT00005033311.1">
    <property type="protein sequence ID" value="ENSSORP00005032423.1"/>
    <property type="gene ID" value="ENSSORG00005015374.1"/>
</dbReference>
<keyword evidence="1" id="KW-0175">Coiled coil</keyword>
<evidence type="ECO:0000313" key="4">
    <source>
        <dbReference type="Proteomes" id="UP000472271"/>
    </source>
</evidence>
<proteinExistence type="predicted"/>
<protein>
    <submittedName>
        <fullName evidence="3">Si:ch211-243o19.4</fullName>
    </submittedName>
</protein>
<dbReference type="InParanoid" id="A0A673AVR4"/>
<evidence type="ECO:0000256" key="1">
    <source>
        <dbReference type="SAM" id="Coils"/>
    </source>
</evidence>
<accession>A0A673AVR4</accession>
<dbReference type="Proteomes" id="UP000472271">
    <property type="component" value="Chromosome 22"/>
</dbReference>
<feature type="compositionally biased region" description="Basic and acidic residues" evidence="2">
    <location>
        <begin position="17"/>
        <end position="32"/>
    </location>
</feature>
<sequence>MPKKKASKVKRAKAGKGKKDGKQESKADKETDFEKAKANAALWELRLKVTDQSLVQHRDSCRKLARANEELTNQLFRMEKETIDMTGFFKRHVWNCLIHPLTERNNVVEDYTFQINEMKDLFKRRSNDFNMIEDGMRKIKEFQKRKAEMEQELSDVREIEIFDLTHDEKIARLEREAEQTIALVVEKAHNEAVVQLDDASRSVFKENVRLNEALKHHTREADELQKLTDSLVKENATLTLDKVCWKHGTANSSLTMRHQHLSKLKTKVTSLEQALRQKAEESEREQEKQKKMMSVMTQASQVELVKMQKVLAMREKELGHIKRLAGTIVKQRTELEQFFHEALAQVKHEIMASRSQYKKEALQAYRWTLRGATEGKLKFPPIRTFHKGPHSTNSLHIHFPACLSRTHRPGSNIEISELTWEQKEQVLRLLFAKMNGQTQR</sequence>
<feature type="coiled-coil region" evidence="1">
    <location>
        <begin position="54"/>
        <end position="81"/>
    </location>
</feature>
<name>A0A673AVR4_9TELE</name>
<feature type="coiled-coil region" evidence="1">
    <location>
        <begin position="132"/>
        <end position="159"/>
    </location>
</feature>